<dbReference type="RefSeq" id="WP_012906919.1">
    <property type="nucleotide sequence ID" value="NZ_CAJTBI010000011.1"/>
</dbReference>
<dbReference type="PROSITE" id="PS51257">
    <property type="entry name" value="PROKAR_LIPOPROTEIN"/>
    <property type="match status" value="1"/>
</dbReference>
<organism evidence="1">
    <name type="scientific">Citrobacter rodentium</name>
    <dbReference type="NCBI Taxonomy" id="67825"/>
    <lineage>
        <taxon>Bacteria</taxon>
        <taxon>Pseudomonadati</taxon>
        <taxon>Pseudomonadota</taxon>
        <taxon>Gammaproteobacteria</taxon>
        <taxon>Enterobacterales</taxon>
        <taxon>Enterobacteriaceae</taxon>
        <taxon>Citrobacter</taxon>
    </lineage>
</organism>
<name>A0A482PK81_CITRO</name>
<evidence type="ECO:0000313" key="1">
    <source>
        <dbReference type="EMBL" id="QBY29227.1"/>
    </source>
</evidence>
<protein>
    <recommendedName>
        <fullName evidence="2">Lipoprotein</fullName>
    </recommendedName>
</protein>
<sequence length="184" mass="20627">MYTRMLFSTSVCLLLSSCSIDMSDKLTDYQGSDAAYIRVDNSGQPTALRIQKIIPAGNCVKLDQVYGLTSSVAVAGIKSSYSKTVPGIAPVSERYAKRGYLEYAIKPNEEYKIWWKFFEQSQYGIDLSRTWSSIFKAEKGHTYEIGTVGNEIDITDITTGQKTVSRDINECPYTISMMGKKVYE</sequence>
<proteinExistence type="predicted"/>
<dbReference type="EMBL" id="CP038008">
    <property type="protein sequence ID" value="QBY29227.1"/>
    <property type="molecule type" value="Genomic_DNA"/>
</dbReference>
<dbReference type="AlphaFoldDB" id="A0A482PK81"/>
<reference evidence="1" key="1">
    <citation type="submission" date="2019-03" db="EMBL/GenBank/DDBJ databases">
        <title>Complete genome sequence of enteropathogenic Citrobacter rodentium strain DBS100.</title>
        <authorList>
            <person name="Popov G."/>
            <person name="Fiebig A."/>
            <person name="Shideler S."/>
            <person name="Coombes B."/>
            <person name="Savchenko A."/>
        </authorList>
    </citation>
    <scope>NUCLEOTIDE SEQUENCE</scope>
    <source>
        <strain evidence="1">DBS100</strain>
    </source>
</reference>
<gene>
    <name evidence="1" type="ORF">E2R62_10355</name>
</gene>
<accession>A0A482PK81</accession>
<evidence type="ECO:0008006" key="2">
    <source>
        <dbReference type="Google" id="ProtNLM"/>
    </source>
</evidence>